<dbReference type="EMBL" id="SZQL01000004">
    <property type="protein sequence ID" value="TKK69766.1"/>
    <property type="molecule type" value="Genomic_DNA"/>
</dbReference>
<keyword evidence="2" id="KW-1185">Reference proteome</keyword>
<sequence>MKSLHLFIMHNNNNCWKNWLQIKRLFHFYLIHGTLRLRENTRRRMFYQELNYYYPEPEGKIQSAISEKFTRQFIHIIQKGY</sequence>
<reference evidence="1 2" key="1">
    <citation type="submission" date="2019-05" db="EMBL/GenBank/DDBJ databases">
        <title>Panacibacter sp. strain 17mud1-8 Genome sequencing and assembly.</title>
        <authorList>
            <person name="Chhetri G."/>
        </authorList>
    </citation>
    <scope>NUCLEOTIDE SEQUENCE [LARGE SCALE GENOMIC DNA]</scope>
    <source>
        <strain evidence="1 2">17mud1-8</strain>
    </source>
</reference>
<evidence type="ECO:0000313" key="2">
    <source>
        <dbReference type="Proteomes" id="UP000305848"/>
    </source>
</evidence>
<dbReference type="RefSeq" id="WP_137260987.1">
    <property type="nucleotide sequence ID" value="NZ_SZQL01000004.1"/>
</dbReference>
<evidence type="ECO:0000313" key="1">
    <source>
        <dbReference type="EMBL" id="TKK69766.1"/>
    </source>
</evidence>
<proteinExistence type="predicted"/>
<accession>A0A4U3L7H4</accession>
<protein>
    <submittedName>
        <fullName evidence="1">Uncharacterized protein</fullName>
    </submittedName>
</protein>
<dbReference type="Proteomes" id="UP000305848">
    <property type="component" value="Unassembled WGS sequence"/>
</dbReference>
<organism evidence="1 2">
    <name type="scientific">Ilyomonas limi</name>
    <dbReference type="NCBI Taxonomy" id="2575867"/>
    <lineage>
        <taxon>Bacteria</taxon>
        <taxon>Pseudomonadati</taxon>
        <taxon>Bacteroidota</taxon>
        <taxon>Chitinophagia</taxon>
        <taxon>Chitinophagales</taxon>
        <taxon>Chitinophagaceae</taxon>
        <taxon>Ilyomonas</taxon>
    </lineage>
</organism>
<comment type="caution">
    <text evidence="1">The sequence shown here is derived from an EMBL/GenBank/DDBJ whole genome shotgun (WGS) entry which is preliminary data.</text>
</comment>
<dbReference type="AlphaFoldDB" id="A0A4U3L7H4"/>
<gene>
    <name evidence="1" type="ORF">FC093_06665</name>
</gene>
<name>A0A4U3L7H4_9BACT</name>